<evidence type="ECO:0000256" key="2">
    <source>
        <dbReference type="SAM" id="Phobius"/>
    </source>
</evidence>
<dbReference type="RefSeq" id="WP_345626649.1">
    <property type="nucleotide sequence ID" value="NZ_BAABJQ010000003.1"/>
</dbReference>
<proteinExistence type="predicted"/>
<sequence length="303" mass="31451">MSKSSRQAQQRAREALEAQRKAARARRQRFTIAGSAVLVVVVVLGVLIGVKVAGGGNKTPAAATSLAASDVVNPLTTVPVDALNQVGKGQVTTLPSVTSGQTMLSDNGKPLIVYVGAEYCPYCAAERWAMVQALSRFGTFSNLGQTHSSSTDVFPNTPTLSFHGSSYTSQYLSFQGVETETNRQQGNGYAPLDKPTAAQQALVNKYDAAPYVPSDAAGSIPFIDFANKAIVSGSSYSPQLLAGKTPAQVAAALSNPSDPIAKAVDGTANAFTAMLCQLTNGQPGNVCTTSSATAYQSQLHVAS</sequence>
<organism evidence="3 4">
    <name type="scientific">Rugosimonospora acidiphila</name>
    <dbReference type="NCBI Taxonomy" id="556531"/>
    <lineage>
        <taxon>Bacteria</taxon>
        <taxon>Bacillati</taxon>
        <taxon>Actinomycetota</taxon>
        <taxon>Actinomycetes</taxon>
        <taxon>Micromonosporales</taxon>
        <taxon>Micromonosporaceae</taxon>
        <taxon>Rugosimonospora</taxon>
    </lineage>
</organism>
<gene>
    <name evidence="3" type="ORF">GCM10023322_10760</name>
</gene>
<evidence type="ECO:0000256" key="1">
    <source>
        <dbReference type="SAM" id="Coils"/>
    </source>
</evidence>
<dbReference type="InterPro" id="IPR036249">
    <property type="entry name" value="Thioredoxin-like_sf"/>
</dbReference>
<evidence type="ECO:0000313" key="3">
    <source>
        <dbReference type="EMBL" id="GAA5179826.1"/>
    </source>
</evidence>
<reference evidence="4" key="1">
    <citation type="journal article" date="2019" name="Int. J. Syst. Evol. Microbiol.">
        <title>The Global Catalogue of Microorganisms (GCM) 10K type strain sequencing project: providing services to taxonomists for standard genome sequencing and annotation.</title>
        <authorList>
            <consortium name="The Broad Institute Genomics Platform"/>
            <consortium name="The Broad Institute Genome Sequencing Center for Infectious Disease"/>
            <person name="Wu L."/>
            <person name="Ma J."/>
        </authorList>
    </citation>
    <scope>NUCLEOTIDE SEQUENCE [LARGE SCALE GENOMIC DNA]</scope>
    <source>
        <strain evidence="4">JCM 18304</strain>
    </source>
</reference>
<comment type="caution">
    <text evidence="3">The sequence shown here is derived from an EMBL/GenBank/DDBJ whole genome shotgun (WGS) entry which is preliminary data.</text>
</comment>
<keyword evidence="4" id="KW-1185">Reference proteome</keyword>
<dbReference type="InterPro" id="IPR009272">
    <property type="entry name" value="DUF929"/>
</dbReference>
<keyword evidence="2" id="KW-0472">Membrane</keyword>
<protein>
    <submittedName>
        <fullName evidence="3">DUF929 domain-containing protein</fullName>
    </submittedName>
</protein>
<name>A0ABP9RLS3_9ACTN</name>
<dbReference type="EMBL" id="BAABJQ010000003">
    <property type="protein sequence ID" value="GAA5179826.1"/>
    <property type="molecule type" value="Genomic_DNA"/>
</dbReference>
<keyword evidence="2" id="KW-0812">Transmembrane</keyword>
<keyword evidence="1" id="KW-0175">Coiled coil</keyword>
<dbReference type="Pfam" id="PF06053">
    <property type="entry name" value="DUF929"/>
    <property type="match status" value="1"/>
</dbReference>
<accession>A0ABP9RLS3</accession>
<evidence type="ECO:0000313" key="4">
    <source>
        <dbReference type="Proteomes" id="UP001501570"/>
    </source>
</evidence>
<dbReference type="Proteomes" id="UP001501570">
    <property type="component" value="Unassembled WGS sequence"/>
</dbReference>
<keyword evidence="2" id="KW-1133">Transmembrane helix</keyword>
<dbReference type="SUPFAM" id="SSF52833">
    <property type="entry name" value="Thioredoxin-like"/>
    <property type="match status" value="1"/>
</dbReference>
<feature type="coiled-coil region" evidence="1">
    <location>
        <begin position="6"/>
        <end position="33"/>
    </location>
</feature>
<feature type="transmembrane region" description="Helical" evidence="2">
    <location>
        <begin position="30"/>
        <end position="50"/>
    </location>
</feature>